<dbReference type="EMBL" id="CH954179">
    <property type="protein sequence ID" value="KQS62546.1"/>
    <property type="molecule type" value="Genomic_DNA"/>
</dbReference>
<protein>
    <submittedName>
        <fullName evidence="3">Uncharacterized protein</fullName>
    </submittedName>
</protein>
<dbReference type="AlphaFoldDB" id="A0A0Q5W032"/>
<organism evidence="3 4">
    <name type="scientific">Drosophila erecta</name>
    <name type="common">Fruit fly</name>
    <dbReference type="NCBI Taxonomy" id="7220"/>
    <lineage>
        <taxon>Eukaryota</taxon>
        <taxon>Metazoa</taxon>
        <taxon>Ecdysozoa</taxon>
        <taxon>Arthropoda</taxon>
        <taxon>Hexapoda</taxon>
        <taxon>Insecta</taxon>
        <taxon>Pterygota</taxon>
        <taxon>Neoptera</taxon>
        <taxon>Endopterygota</taxon>
        <taxon>Diptera</taxon>
        <taxon>Brachycera</taxon>
        <taxon>Muscomorpha</taxon>
        <taxon>Ephydroidea</taxon>
        <taxon>Drosophilidae</taxon>
        <taxon>Drosophila</taxon>
        <taxon>Sophophora</taxon>
    </lineage>
</organism>
<reference evidence="3 4" key="2">
    <citation type="journal article" date="2008" name="Bioinformatics">
        <title>Assembly reconciliation.</title>
        <authorList>
            <person name="Zimin A.V."/>
            <person name="Smith D.R."/>
            <person name="Sutton G."/>
            <person name="Yorke J.A."/>
        </authorList>
    </citation>
    <scope>NUCLEOTIDE SEQUENCE [LARGE SCALE GENOMIC DNA]</scope>
    <source>
        <strain evidence="3 4">TSC#14021-0224.01</strain>
    </source>
</reference>
<keyword evidence="2" id="KW-1133">Transmembrane helix</keyword>
<feature type="transmembrane region" description="Helical" evidence="2">
    <location>
        <begin position="128"/>
        <end position="146"/>
    </location>
</feature>
<accession>A0A0Q5W032</accession>
<feature type="region of interest" description="Disordered" evidence="1">
    <location>
        <begin position="189"/>
        <end position="213"/>
    </location>
</feature>
<keyword evidence="2" id="KW-0472">Membrane</keyword>
<dbReference type="Proteomes" id="UP000008711">
    <property type="component" value="Unassembled WGS sequence"/>
</dbReference>
<name>A0A0Q5W032_DROER</name>
<evidence type="ECO:0000256" key="1">
    <source>
        <dbReference type="SAM" id="MobiDB-lite"/>
    </source>
</evidence>
<feature type="transmembrane region" description="Helical" evidence="2">
    <location>
        <begin position="158"/>
        <end position="180"/>
    </location>
</feature>
<evidence type="ECO:0000313" key="3">
    <source>
        <dbReference type="EMBL" id="KQS62546.1"/>
    </source>
</evidence>
<gene>
    <name evidence="3" type="primary">Dere\GG22354</name>
    <name evidence="3" type="synonym">dere_GLEANR_7092</name>
    <name evidence="3" type="synonym">GG22354</name>
    <name evidence="3" type="ORF">Dere_GG22354</name>
</gene>
<dbReference type="OrthoDB" id="7862764at2759"/>
<proteinExistence type="predicted"/>
<feature type="transmembrane region" description="Helical" evidence="2">
    <location>
        <begin position="47"/>
        <end position="67"/>
    </location>
</feature>
<feature type="transmembrane region" description="Helical" evidence="2">
    <location>
        <begin position="100"/>
        <end position="121"/>
    </location>
</feature>
<keyword evidence="4" id="KW-1185">Reference proteome</keyword>
<sequence>MSSNEICQEGQGFLENSRRKTIEGRFKAIPRFKSFFYFFDLEKGCRIIAGFEALVSLIQILGIYYLANQSGPSQMLPDPFWITKIDREGIIKRKLLYHTSQYFCMGLGLVTLLNSLLLLIGSKWGHQVCLFLWIYITLFTTLISNINNTLRNFHFTQAFITFPSLALEGYFALVVASLICKLHEKRDDCSSCTEMNSSDSKKLHSSFENTEQI</sequence>
<evidence type="ECO:0000256" key="2">
    <source>
        <dbReference type="SAM" id="Phobius"/>
    </source>
</evidence>
<evidence type="ECO:0000313" key="4">
    <source>
        <dbReference type="Proteomes" id="UP000008711"/>
    </source>
</evidence>
<reference evidence="3 4" key="1">
    <citation type="journal article" date="2007" name="Nature">
        <title>Evolution of genes and genomes on the Drosophila phylogeny.</title>
        <authorList>
            <consortium name="Drosophila 12 Genomes Consortium"/>
            <person name="Clark A.G."/>
            <person name="Eisen M.B."/>
            <person name="Smith D.R."/>
            <person name="Bergman C.M."/>
            <person name="Oliver B."/>
            <person name="Markow T.A."/>
            <person name="Kaufman T.C."/>
            <person name="Kellis M."/>
            <person name="Gelbart W."/>
            <person name="Iyer V.N."/>
            <person name="Pollard D.A."/>
            <person name="Sackton T.B."/>
            <person name="Larracuente A.M."/>
            <person name="Singh N.D."/>
            <person name="Abad J.P."/>
            <person name="Abt D.N."/>
            <person name="Adryan B."/>
            <person name="Aguade M."/>
            <person name="Akashi H."/>
            <person name="Anderson W.W."/>
            <person name="Aquadro C.F."/>
            <person name="Ardell D.H."/>
            <person name="Arguello R."/>
            <person name="Artieri C.G."/>
            <person name="Barbash D.A."/>
            <person name="Barker D."/>
            <person name="Barsanti P."/>
            <person name="Batterham P."/>
            <person name="Batzoglou S."/>
            <person name="Begun D."/>
            <person name="Bhutkar A."/>
            <person name="Blanco E."/>
            <person name="Bosak S.A."/>
            <person name="Bradley R.K."/>
            <person name="Brand A.D."/>
            <person name="Brent M.R."/>
            <person name="Brooks A.N."/>
            <person name="Brown R.H."/>
            <person name="Butlin R.K."/>
            <person name="Caggese C."/>
            <person name="Calvi B.R."/>
            <person name="Bernardo de Carvalho A."/>
            <person name="Caspi A."/>
            <person name="Castrezana S."/>
            <person name="Celniker S.E."/>
            <person name="Chang J.L."/>
            <person name="Chapple C."/>
            <person name="Chatterji S."/>
            <person name="Chinwalla A."/>
            <person name="Civetta A."/>
            <person name="Clifton S.W."/>
            <person name="Comeron J.M."/>
            <person name="Costello J.C."/>
            <person name="Coyne J.A."/>
            <person name="Daub J."/>
            <person name="David R.G."/>
            <person name="Delcher A.L."/>
            <person name="Delehaunty K."/>
            <person name="Do C.B."/>
            <person name="Ebling H."/>
            <person name="Edwards K."/>
            <person name="Eickbush T."/>
            <person name="Evans J.D."/>
            <person name="Filipski A."/>
            <person name="Findeiss S."/>
            <person name="Freyhult E."/>
            <person name="Fulton L."/>
            <person name="Fulton R."/>
            <person name="Garcia A.C."/>
            <person name="Gardiner A."/>
            <person name="Garfield D.A."/>
            <person name="Garvin B.E."/>
            <person name="Gibson G."/>
            <person name="Gilbert D."/>
            <person name="Gnerre S."/>
            <person name="Godfrey J."/>
            <person name="Good R."/>
            <person name="Gotea V."/>
            <person name="Gravely B."/>
            <person name="Greenberg A.J."/>
            <person name="Griffiths-Jones S."/>
            <person name="Gross S."/>
            <person name="Guigo R."/>
            <person name="Gustafson E.A."/>
            <person name="Haerty W."/>
            <person name="Hahn M.W."/>
            <person name="Halligan D.L."/>
            <person name="Halpern A.L."/>
            <person name="Halter G.M."/>
            <person name="Han M.V."/>
            <person name="Heger A."/>
            <person name="Hillier L."/>
            <person name="Hinrichs A.S."/>
            <person name="Holmes I."/>
            <person name="Hoskins R.A."/>
            <person name="Hubisz M.J."/>
            <person name="Hultmark D."/>
            <person name="Huntley M.A."/>
            <person name="Jaffe D.B."/>
            <person name="Jagadeeshan S."/>
            <person name="Jeck W.R."/>
            <person name="Johnson J."/>
            <person name="Jones C.D."/>
            <person name="Jordan W.C."/>
            <person name="Karpen G.H."/>
            <person name="Kataoka E."/>
            <person name="Keightley P.D."/>
            <person name="Kheradpour P."/>
            <person name="Kirkness E.F."/>
            <person name="Koerich L.B."/>
            <person name="Kristiansen K."/>
            <person name="Kudrna D."/>
            <person name="Kulathinal R.J."/>
            <person name="Kumar S."/>
            <person name="Kwok R."/>
            <person name="Lander E."/>
            <person name="Langley C.H."/>
            <person name="Lapoint R."/>
            <person name="Lazzaro B.P."/>
            <person name="Lee S.J."/>
            <person name="Levesque L."/>
            <person name="Li R."/>
            <person name="Lin C.F."/>
            <person name="Lin M.F."/>
            <person name="Lindblad-Toh K."/>
            <person name="Llopart A."/>
            <person name="Long M."/>
            <person name="Low L."/>
            <person name="Lozovsky E."/>
            <person name="Lu J."/>
            <person name="Luo M."/>
            <person name="Machado C.A."/>
            <person name="Makalowski W."/>
            <person name="Marzo M."/>
            <person name="Matsuda M."/>
            <person name="Matzkin L."/>
            <person name="McAllister B."/>
            <person name="McBride C.S."/>
            <person name="McKernan B."/>
            <person name="McKernan K."/>
            <person name="Mendez-Lago M."/>
            <person name="Minx P."/>
            <person name="Mollenhauer M.U."/>
            <person name="Montooth K."/>
            <person name="Mount S.M."/>
            <person name="Mu X."/>
            <person name="Myers E."/>
            <person name="Negre B."/>
            <person name="Newfeld S."/>
            <person name="Nielsen R."/>
            <person name="Noor M.A."/>
            <person name="O'Grady P."/>
            <person name="Pachter L."/>
            <person name="Papaceit M."/>
            <person name="Parisi M.J."/>
            <person name="Parisi M."/>
            <person name="Parts L."/>
            <person name="Pedersen J.S."/>
            <person name="Pesole G."/>
            <person name="Phillippy A.M."/>
            <person name="Ponting C.P."/>
            <person name="Pop M."/>
            <person name="Porcelli D."/>
            <person name="Powell J.R."/>
            <person name="Prohaska S."/>
            <person name="Pruitt K."/>
            <person name="Puig M."/>
            <person name="Quesneville H."/>
            <person name="Ram K.R."/>
            <person name="Rand D."/>
            <person name="Rasmussen M.D."/>
            <person name="Reed L.K."/>
            <person name="Reenan R."/>
            <person name="Reily A."/>
            <person name="Remington K.A."/>
            <person name="Rieger T.T."/>
            <person name="Ritchie M.G."/>
            <person name="Robin C."/>
            <person name="Rogers Y.H."/>
            <person name="Rohde C."/>
            <person name="Rozas J."/>
            <person name="Rubenfield M.J."/>
            <person name="Ruiz A."/>
            <person name="Russo S."/>
            <person name="Salzberg S.L."/>
            <person name="Sanchez-Gracia A."/>
            <person name="Saranga D.J."/>
            <person name="Sato H."/>
            <person name="Schaeffer S.W."/>
            <person name="Schatz M.C."/>
            <person name="Schlenke T."/>
            <person name="Schwartz R."/>
            <person name="Segarra C."/>
            <person name="Singh R.S."/>
            <person name="Sirot L."/>
            <person name="Sirota M."/>
            <person name="Sisneros N.B."/>
            <person name="Smith C.D."/>
            <person name="Smith T.F."/>
            <person name="Spieth J."/>
            <person name="Stage D.E."/>
            <person name="Stark A."/>
            <person name="Stephan W."/>
            <person name="Strausberg R.L."/>
            <person name="Strempel S."/>
            <person name="Sturgill D."/>
            <person name="Sutton G."/>
            <person name="Sutton G.G."/>
            <person name="Tao W."/>
            <person name="Teichmann S."/>
            <person name="Tobari Y.N."/>
            <person name="Tomimura Y."/>
            <person name="Tsolas J.M."/>
            <person name="Valente V.L."/>
            <person name="Venter E."/>
            <person name="Venter J.C."/>
            <person name="Vicario S."/>
            <person name="Vieira F.G."/>
            <person name="Vilella A.J."/>
            <person name="Villasante A."/>
            <person name="Walenz B."/>
            <person name="Wang J."/>
            <person name="Wasserman M."/>
            <person name="Watts T."/>
            <person name="Wilson D."/>
            <person name="Wilson R.K."/>
            <person name="Wing R.A."/>
            <person name="Wolfner M.F."/>
            <person name="Wong A."/>
            <person name="Wong G.K."/>
            <person name="Wu C.I."/>
            <person name="Wu G."/>
            <person name="Yamamoto D."/>
            <person name="Yang H.P."/>
            <person name="Yang S.P."/>
            <person name="Yorke J.A."/>
            <person name="Yoshida K."/>
            <person name="Zdobnov E."/>
            <person name="Zhang P."/>
            <person name="Zhang Y."/>
            <person name="Zimin A.V."/>
            <person name="Baldwin J."/>
            <person name="Abdouelleil A."/>
            <person name="Abdulkadir J."/>
            <person name="Abebe A."/>
            <person name="Abera B."/>
            <person name="Abreu J."/>
            <person name="Acer S.C."/>
            <person name="Aftuck L."/>
            <person name="Alexander A."/>
            <person name="An P."/>
            <person name="Anderson E."/>
            <person name="Anderson S."/>
            <person name="Arachi H."/>
            <person name="Azer M."/>
            <person name="Bachantsang P."/>
            <person name="Barry A."/>
            <person name="Bayul T."/>
            <person name="Berlin A."/>
            <person name="Bessette D."/>
            <person name="Bloom T."/>
            <person name="Blye J."/>
            <person name="Boguslavskiy L."/>
            <person name="Bonnet C."/>
            <person name="Boukhgalter B."/>
            <person name="Bourzgui I."/>
            <person name="Brown A."/>
            <person name="Cahill P."/>
            <person name="Channer S."/>
            <person name="Cheshatsang Y."/>
            <person name="Chuda L."/>
            <person name="Citroen M."/>
            <person name="Collymore A."/>
            <person name="Cooke P."/>
            <person name="Costello M."/>
            <person name="D'Aco K."/>
            <person name="Daza R."/>
            <person name="De Haan G."/>
            <person name="DeGray S."/>
            <person name="DeMaso C."/>
            <person name="Dhargay N."/>
            <person name="Dooley K."/>
            <person name="Dooley E."/>
            <person name="Doricent M."/>
            <person name="Dorje P."/>
            <person name="Dorjee K."/>
            <person name="Dupes A."/>
            <person name="Elong R."/>
            <person name="Falk J."/>
            <person name="Farina A."/>
            <person name="Faro S."/>
            <person name="Ferguson D."/>
            <person name="Fisher S."/>
            <person name="Foley C.D."/>
            <person name="Franke A."/>
            <person name="Friedrich D."/>
            <person name="Gadbois L."/>
            <person name="Gearin G."/>
            <person name="Gearin C.R."/>
            <person name="Giannoukos G."/>
            <person name="Goode T."/>
            <person name="Graham J."/>
            <person name="Grandbois E."/>
            <person name="Grewal S."/>
            <person name="Gyaltsen K."/>
            <person name="Hafez N."/>
            <person name="Hagos B."/>
            <person name="Hall J."/>
            <person name="Henson C."/>
            <person name="Hollinger A."/>
            <person name="Honan T."/>
            <person name="Huard M.D."/>
            <person name="Hughes L."/>
            <person name="Hurhula B."/>
            <person name="Husby M.E."/>
            <person name="Kamat A."/>
            <person name="Kanga B."/>
            <person name="Kashin S."/>
            <person name="Khazanovich D."/>
            <person name="Kisner P."/>
            <person name="Lance K."/>
            <person name="Lara M."/>
            <person name="Lee W."/>
            <person name="Lennon N."/>
            <person name="Letendre F."/>
            <person name="LeVine R."/>
            <person name="Lipovsky A."/>
            <person name="Liu X."/>
            <person name="Liu J."/>
            <person name="Liu S."/>
            <person name="Lokyitsang T."/>
            <person name="Lokyitsang Y."/>
            <person name="Lubonja R."/>
            <person name="Lui A."/>
            <person name="MacDonald P."/>
            <person name="Magnisalis V."/>
            <person name="Maru K."/>
            <person name="Matthews C."/>
            <person name="McCusker W."/>
            <person name="McDonough S."/>
            <person name="Mehta T."/>
            <person name="Meldrim J."/>
            <person name="Meneus L."/>
            <person name="Mihai O."/>
            <person name="Mihalev A."/>
            <person name="Mihova T."/>
            <person name="Mittelman R."/>
            <person name="Mlenga V."/>
            <person name="Montmayeur A."/>
            <person name="Mulrain L."/>
            <person name="Navidi A."/>
            <person name="Naylor J."/>
            <person name="Negash T."/>
            <person name="Nguyen T."/>
            <person name="Nguyen N."/>
            <person name="Nicol R."/>
            <person name="Norbu C."/>
            <person name="Norbu N."/>
            <person name="Novod N."/>
            <person name="O'Neill B."/>
            <person name="Osman S."/>
            <person name="Markiewicz E."/>
            <person name="Oyono O.L."/>
            <person name="Patti C."/>
            <person name="Phunkhang P."/>
            <person name="Pierre F."/>
            <person name="Priest M."/>
            <person name="Raghuraman S."/>
            <person name="Rege F."/>
            <person name="Reyes R."/>
            <person name="Rise C."/>
            <person name="Rogov P."/>
            <person name="Ross K."/>
            <person name="Ryan E."/>
            <person name="Settipalli S."/>
            <person name="Shea T."/>
            <person name="Sherpa N."/>
            <person name="Shi L."/>
            <person name="Shih D."/>
            <person name="Sparrow T."/>
            <person name="Spaulding J."/>
            <person name="Stalker J."/>
            <person name="Stange-Thomann N."/>
            <person name="Stavropoulos S."/>
            <person name="Stone C."/>
            <person name="Strader C."/>
            <person name="Tesfaye S."/>
            <person name="Thomson T."/>
            <person name="Thoulutsang Y."/>
            <person name="Thoulutsang D."/>
            <person name="Topham K."/>
            <person name="Topping I."/>
            <person name="Tsamla T."/>
            <person name="Vassiliev H."/>
            <person name="Vo A."/>
            <person name="Wangchuk T."/>
            <person name="Wangdi T."/>
            <person name="Weiand M."/>
            <person name="Wilkinson J."/>
            <person name="Wilson A."/>
            <person name="Yadav S."/>
            <person name="Young G."/>
            <person name="Yu Q."/>
            <person name="Zembek L."/>
            <person name="Zhong D."/>
            <person name="Zimmer A."/>
            <person name="Zwirko Z."/>
            <person name="Jaffe D.B."/>
            <person name="Alvarez P."/>
            <person name="Brockman W."/>
            <person name="Butler J."/>
            <person name="Chin C."/>
            <person name="Gnerre S."/>
            <person name="Grabherr M."/>
            <person name="Kleber M."/>
            <person name="Mauceli E."/>
            <person name="MacCallum I."/>
        </authorList>
    </citation>
    <scope>NUCLEOTIDE SEQUENCE [LARGE SCALE GENOMIC DNA]</scope>
    <source>
        <strain evidence="3 4">TSC#14021-0224.01</strain>
    </source>
</reference>
<keyword evidence="2" id="KW-0812">Transmembrane</keyword>